<dbReference type="Pfam" id="PF12090">
    <property type="entry name" value="Spt20_SEP"/>
    <property type="match status" value="1"/>
</dbReference>
<dbReference type="EnsemblMetazoa" id="ACUA008693-RA">
    <property type="protein sequence ID" value="ACUA008693-PA"/>
    <property type="gene ID" value="ACUA008693"/>
</dbReference>
<dbReference type="Proteomes" id="UP000075883">
    <property type="component" value="Unassembled WGS sequence"/>
</dbReference>
<organism evidence="4 5">
    <name type="scientific">Anopheles culicifacies</name>
    <dbReference type="NCBI Taxonomy" id="139723"/>
    <lineage>
        <taxon>Eukaryota</taxon>
        <taxon>Metazoa</taxon>
        <taxon>Ecdysozoa</taxon>
        <taxon>Arthropoda</taxon>
        <taxon>Hexapoda</taxon>
        <taxon>Insecta</taxon>
        <taxon>Pterygota</taxon>
        <taxon>Neoptera</taxon>
        <taxon>Endopterygota</taxon>
        <taxon>Diptera</taxon>
        <taxon>Nematocera</taxon>
        <taxon>Culicoidea</taxon>
        <taxon>Culicidae</taxon>
        <taxon>Anophelinae</taxon>
        <taxon>Anopheles</taxon>
        <taxon>culicifacies species complex</taxon>
    </lineage>
</organism>
<feature type="region of interest" description="Disordered" evidence="2">
    <location>
        <begin position="21"/>
        <end position="59"/>
    </location>
</feature>
<dbReference type="AlphaFoldDB" id="A0A182M3P5"/>
<dbReference type="GO" id="GO:0003712">
    <property type="term" value="F:transcription coregulator activity"/>
    <property type="evidence" value="ECO:0007669"/>
    <property type="project" value="InterPro"/>
</dbReference>
<evidence type="ECO:0000313" key="5">
    <source>
        <dbReference type="Proteomes" id="UP000075883"/>
    </source>
</evidence>
<evidence type="ECO:0000256" key="2">
    <source>
        <dbReference type="SAM" id="MobiDB-lite"/>
    </source>
</evidence>
<reference evidence="4" key="2">
    <citation type="submission" date="2020-05" db="UniProtKB">
        <authorList>
            <consortium name="EnsemblMetazoa"/>
        </authorList>
    </citation>
    <scope>IDENTIFICATION</scope>
    <source>
        <strain evidence="4">A-37</strain>
    </source>
</reference>
<dbReference type="VEuPathDB" id="VectorBase:ACUA008693"/>
<feature type="compositionally biased region" description="Polar residues" evidence="2">
    <location>
        <begin position="161"/>
        <end position="177"/>
    </location>
</feature>
<name>A0A182M3P5_9DIPT</name>
<sequence>MFASSSSSSCHVFTPAPSSSSVLYRQHHQHHHNSGGDAGSGGSGKISGNGGTMSSSVLQQTQQRLVDSQLCFSPPSSAPTGHGAASESLNIHDKLRELFLELLVEDCSESDRLSLRNTSFLLEKLILREQLNTLIVNLYPGNKGYSLAFRIGTQEDGGRSVSKSGSSANPTVFSSMGTGVGPPSTAGNDSLTLNASSDLSSENLQETIRWPYEEEDLLDSIDREELPLVLVDILESKCPALFYRGCVVAEVRDYRQSFPIFTCDTFHVLLKPTNQTLLADVNILTADGEWSAEDKLVLESQLVLATAEPLCLDPNPEVGMMSINQQHRRQLLNTAPIRRQAKKFSQVAVNRKRKTDQFTHNFGLELSDFINKYRQRPPRQQSVRRGVVSFTLPKKPSEVVPTVNLPNLELPELATPSEVNVEKYARKYEAPKESRDCIPQLIEEYILETDRVVNRGDTRVYHIKLSIFQRPSNSEYLGELYIHIQPQHLIACSGQQQQLFNTNPCDTNNSSTGIVGTSTGTTSSNVSTSQGTTITLQTQPSSQQQQQQIQQSQPQQQTLSLSNGSLLLVQPSGQISNLTMTTNAAGQQQLLATAAGTGTVGNTVGNAVSGAQSFTFASGGQTATIINQTGARTLGNTQQQAQQTGNIRVTMSALATQLASPPAILTTSNLPQSFNVAAAAGGNVAGTTVSTANAGTFSGSTGITTAGNKLIINNANQRVLNINTNPGTATSTAAVVAAALGGAIRRVSATGNSGTADGIQMQIQGLTASQNTASLPAGGNVGITADGGLRRTVVPDQLQIQSIASPGSDHSNASSVSLTSNGGGGGGSNTAGTVNGANANNIIFNNMSGLTALLANSASSAVAQPTLGTSITSGTSGDGTMQNTVSVVGATTVGLNFASLHGAMTSIPGLQNVQVQIPGLAQPISLSLSSTPSGGTTGVLNNTAANNAGQTTSLLVSVPVTNTTQVVNTINASGTSNILSGNSQTTQTVVLTNPQTSGSSLLSLPIGNLQLLLHPCPSTMPIVLMLIEIVSAQIVTSGMKGLGQQGIRTGTPLTVNTGQPGQQIQLLNFSQRPRTGQLPVVSCSGTTPITAKQLAARVAQHRQQLATAGGSTLKIATPISGV</sequence>
<evidence type="ECO:0000313" key="4">
    <source>
        <dbReference type="EnsemblMetazoa" id="ACUA008693-PA"/>
    </source>
</evidence>
<dbReference type="PANTHER" id="PTHR13526">
    <property type="entry name" value="TRANSCRIPTION FACTOR SPT20 HOMOLOG"/>
    <property type="match status" value="1"/>
</dbReference>
<proteinExistence type="inferred from homology"/>
<feature type="region of interest" description="Disordered" evidence="2">
    <location>
        <begin position="503"/>
        <end position="531"/>
    </location>
</feature>
<feature type="region of interest" description="Disordered" evidence="2">
    <location>
        <begin position="803"/>
        <end position="829"/>
    </location>
</feature>
<dbReference type="GO" id="GO:0006357">
    <property type="term" value="P:regulation of transcription by RNA polymerase II"/>
    <property type="evidence" value="ECO:0007669"/>
    <property type="project" value="TreeGrafter"/>
</dbReference>
<feature type="domain" description="Spt20-like SEP" evidence="3">
    <location>
        <begin position="131"/>
        <end position="325"/>
    </location>
</feature>
<dbReference type="STRING" id="139723.A0A182M3P5"/>
<reference evidence="5" key="1">
    <citation type="submission" date="2013-09" db="EMBL/GenBank/DDBJ databases">
        <title>The Genome Sequence of Anopheles culicifacies species A.</title>
        <authorList>
            <consortium name="The Broad Institute Genomics Platform"/>
            <person name="Neafsey D.E."/>
            <person name="Besansky N."/>
            <person name="Howell P."/>
            <person name="Walton C."/>
            <person name="Young S.K."/>
            <person name="Zeng Q."/>
            <person name="Gargeya S."/>
            <person name="Fitzgerald M."/>
            <person name="Haas B."/>
            <person name="Abouelleil A."/>
            <person name="Allen A.W."/>
            <person name="Alvarado L."/>
            <person name="Arachchi H.M."/>
            <person name="Berlin A.M."/>
            <person name="Chapman S.B."/>
            <person name="Gainer-Dewar J."/>
            <person name="Goldberg J."/>
            <person name="Griggs A."/>
            <person name="Gujja S."/>
            <person name="Hansen M."/>
            <person name="Howarth C."/>
            <person name="Imamovic A."/>
            <person name="Ireland A."/>
            <person name="Larimer J."/>
            <person name="McCowan C."/>
            <person name="Murphy C."/>
            <person name="Pearson M."/>
            <person name="Poon T.W."/>
            <person name="Priest M."/>
            <person name="Roberts A."/>
            <person name="Saif S."/>
            <person name="Shea T."/>
            <person name="Sisk P."/>
            <person name="Sykes S."/>
            <person name="Wortman J."/>
            <person name="Nusbaum C."/>
            <person name="Birren B."/>
        </authorList>
    </citation>
    <scope>NUCLEOTIDE SEQUENCE [LARGE SCALE GENOMIC DNA]</scope>
    <source>
        <strain evidence="5">A-37</strain>
    </source>
</reference>
<protein>
    <recommendedName>
        <fullName evidence="3">Spt20-like SEP domain-containing protein</fullName>
    </recommendedName>
</protein>
<dbReference type="GO" id="GO:0000124">
    <property type="term" value="C:SAGA complex"/>
    <property type="evidence" value="ECO:0007669"/>
    <property type="project" value="InterPro"/>
</dbReference>
<feature type="compositionally biased region" description="Polar residues" evidence="2">
    <location>
        <begin position="803"/>
        <end position="813"/>
    </location>
</feature>
<feature type="region of interest" description="Disordered" evidence="2">
    <location>
        <begin position="157"/>
        <end position="187"/>
    </location>
</feature>
<feature type="compositionally biased region" description="Gly residues" evidence="2">
    <location>
        <begin position="36"/>
        <end position="51"/>
    </location>
</feature>
<evidence type="ECO:0000256" key="1">
    <source>
        <dbReference type="ARBA" id="ARBA00009112"/>
    </source>
</evidence>
<evidence type="ECO:0000259" key="3">
    <source>
        <dbReference type="Pfam" id="PF12090"/>
    </source>
</evidence>
<dbReference type="InterPro" id="IPR021950">
    <property type="entry name" value="Spt20"/>
</dbReference>
<accession>A0A182M3P5</accession>
<feature type="compositionally biased region" description="Low complexity" evidence="2">
    <location>
        <begin position="507"/>
        <end position="531"/>
    </location>
</feature>
<dbReference type="EMBL" id="AXCM01003008">
    <property type="status" value="NOT_ANNOTATED_CDS"/>
    <property type="molecule type" value="Genomic_DNA"/>
</dbReference>
<dbReference type="InterPro" id="IPR046468">
    <property type="entry name" value="Spt20-like_SEP"/>
</dbReference>
<keyword evidence="5" id="KW-1185">Reference proteome</keyword>
<comment type="similarity">
    <text evidence="1">Belongs to the SPT20 family.</text>
</comment>
<dbReference type="PANTHER" id="PTHR13526:SF8">
    <property type="entry name" value="TRANSCRIPTION FACTOR SPT20 HOMOLOG"/>
    <property type="match status" value="1"/>
</dbReference>